<gene>
    <name evidence="2" type="ORF">PCOR1329_LOCUS24909</name>
</gene>
<reference evidence="2" key="1">
    <citation type="submission" date="2023-10" db="EMBL/GenBank/DDBJ databases">
        <authorList>
            <person name="Chen Y."/>
            <person name="Shah S."/>
            <person name="Dougan E. K."/>
            <person name="Thang M."/>
            <person name="Chan C."/>
        </authorList>
    </citation>
    <scope>NUCLEOTIDE SEQUENCE [LARGE SCALE GENOMIC DNA]</scope>
</reference>
<protein>
    <submittedName>
        <fullName evidence="2">Uncharacterized protein</fullName>
    </submittedName>
</protein>
<keyword evidence="3" id="KW-1185">Reference proteome</keyword>
<sequence>MAHPTLVPPELRPPAGGTPRRVGRSDGGGRLSSGPGAGVDAAGQAPAPLGLNLGSLLRGLQHGAVPGADPNVSFLCHKYTTLVERLRRAE</sequence>
<evidence type="ECO:0000313" key="3">
    <source>
        <dbReference type="Proteomes" id="UP001189429"/>
    </source>
</evidence>
<proteinExistence type="predicted"/>
<feature type="compositionally biased region" description="Gly residues" evidence="1">
    <location>
        <begin position="25"/>
        <end position="37"/>
    </location>
</feature>
<accession>A0ABN9S2K4</accession>
<dbReference type="EMBL" id="CAUYUJ010008642">
    <property type="protein sequence ID" value="CAK0824519.1"/>
    <property type="molecule type" value="Genomic_DNA"/>
</dbReference>
<dbReference type="Proteomes" id="UP001189429">
    <property type="component" value="Unassembled WGS sequence"/>
</dbReference>
<evidence type="ECO:0000313" key="2">
    <source>
        <dbReference type="EMBL" id="CAK0824519.1"/>
    </source>
</evidence>
<feature type="region of interest" description="Disordered" evidence="1">
    <location>
        <begin position="1"/>
        <end position="45"/>
    </location>
</feature>
<evidence type="ECO:0000256" key="1">
    <source>
        <dbReference type="SAM" id="MobiDB-lite"/>
    </source>
</evidence>
<name>A0ABN9S2K4_9DINO</name>
<feature type="compositionally biased region" description="Pro residues" evidence="1">
    <location>
        <begin position="1"/>
        <end position="12"/>
    </location>
</feature>
<feature type="non-terminal residue" evidence="2">
    <location>
        <position position="90"/>
    </location>
</feature>
<comment type="caution">
    <text evidence="2">The sequence shown here is derived from an EMBL/GenBank/DDBJ whole genome shotgun (WGS) entry which is preliminary data.</text>
</comment>
<organism evidence="2 3">
    <name type="scientific">Prorocentrum cordatum</name>
    <dbReference type="NCBI Taxonomy" id="2364126"/>
    <lineage>
        <taxon>Eukaryota</taxon>
        <taxon>Sar</taxon>
        <taxon>Alveolata</taxon>
        <taxon>Dinophyceae</taxon>
        <taxon>Prorocentrales</taxon>
        <taxon>Prorocentraceae</taxon>
        <taxon>Prorocentrum</taxon>
    </lineage>
</organism>